<protein>
    <submittedName>
        <fullName evidence="9">PTS system, mannose-specific IIA component</fullName>
    </submittedName>
</protein>
<dbReference type="OrthoDB" id="9799827at2"/>
<dbReference type="PANTHER" id="PTHR33799:SF1">
    <property type="entry name" value="PTS SYSTEM MANNOSE-SPECIFIC EIIAB COMPONENT-RELATED"/>
    <property type="match status" value="1"/>
</dbReference>
<dbReference type="EMBL" id="FUWY01000003">
    <property type="protein sequence ID" value="SJZ66166.1"/>
    <property type="molecule type" value="Genomic_DNA"/>
</dbReference>
<sequence>MKKILIASHGKLASGMKSSANILLGNTDQIHTIDAYLDNSNVEELVDEFFKGVDEDDQVIMMSDIYGGSVNQILYKYINKKNTFLISGINLAILLEIATSEEISPIRIDEIIAEANKYTMRVVDKEIEEEEFF</sequence>
<keyword evidence="7" id="KW-0418">Kinase</keyword>
<evidence type="ECO:0000256" key="1">
    <source>
        <dbReference type="ARBA" id="ARBA00004496"/>
    </source>
</evidence>
<dbReference type="RefSeq" id="WP_078711658.1">
    <property type="nucleotide sequence ID" value="NZ_FUWY01000003.1"/>
</dbReference>
<feature type="domain" description="PTS EIIA type-4" evidence="8">
    <location>
        <begin position="1"/>
        <end position="123"/>
    </location>
</feature>
<evidence type="ECO:0000256" key="3">
    <source>
        <dbReference type="ARBA" id="ARBA00022490"/>
    </source>
</evidence>
<evidence type="ECO:0000256" key="4">
    <source>
        <dbReference type="ARBA" id="ARBA00022597"/>
    </source>
</evidence>
<dbReference type="InterPro" id="IPR004701">
    <property type="entry name" value="PTS_EIIA_man-typ"/>
</dbReference>
<dbReference type="Proteomes" id="UP000243297">
    <property type="component" value="Unassembled WGS sequence"/>
</dbReference>
<dbReference type="CDD" id="cd00006">
    <property type="entry name" value="PTS_IIA_man"/>
    <property type="match status" value="1"/>
</dbReference>
<dbReference type="GO" id="GO:0016020">
    <property type="term" value="C:membrane"/>
    <property type="evidence" value="ECO:0007669"/>
    <property type="project" value="InterPro"/>
</dbReference>
<keyword evidence="6" id="KW-0598">Phosphotransferase system</keyword>
<keyword evidence="5" id="KW-0808">Transferase</keyword>
<dbReference type="SUPFAM" id="SSF53062">
    <property type="entry name" value="PTS system fructose IIA component-like"/>
    <property type="match status" value="1"/>
</dbReference>
<dbReference type="GO" id="GO:0009401">
    <property type="term" value="P:phosphoenolpyruvate-dependent sugar phosphotransferase system"/>
    <property type="evidence" value="ECO:0007669"/>
    <property type="project" value="UniProtKB-KW"/>
</dbReference>
<evidence type="ECO:0000256" key="7">
    <source>
        <dbReference type="ARBA" id="ARBA00022777"/>
    </source>
</evidence>
<keyword evidence="3" id="KW-0963">Cytoplasm</keyword>
<evidence type="ECO:0000259" key="8">
    <source>
        <dbReference type="PROSITE" id="PS51096"/>
    </source>
</evidence>
<organism evidence="9 10">
    <name type="scientific">Anaerorhabdus furcosa</name>
    <dbReference type="NCBI Taxonomy" id="118967"/>
    <lineage>
        <taxon>Bacteria</taxon>
        <taxon>Bacillati</taxon>
        <taxon>Bacillota</taxon>
        <taxon>Erysipelotrichia</taxon>
        <taxon>Erysipelotrichales</taxon>
        <taxon>Erysipelotrichaceae</taxon>
        <taxon>Anaerorhabdus</taxon>
    </lineage>
</organism>
<dbReference type="STRING" id="118967.SAMN02745191_1247"/>
<comment type="subcellular location">
    <subcellularLocation>
        <location evidence="1">Cytoplasm</location>
    </subcellularLocation>
</comment>
<name>A0A1T4MH43_9FIRM</name>
<evidence type="ECO:0000313" key="10">
    <source>
        <dbReference type="Proteomes" id="UP000243297"/>
    </source>
</evidence>
<evidence type="ECO:0000256" key="6">
    <source>
        <dbReference type="ARBA" id="ARBA00022683"/>
    </source>
</evidence>
<dbReference type="Gene3D" id="3.40.50.510">
    <property type="entry name" value="Phosphotransferase system, mannose-type IIA component"/>
    <property type="match status" value="1"/>
</dbReference>
<keyword evidence="10" id="KW-1185">Reference proteome</keyword>
<dbReference type="InterPro" id="IPR051471">
    <property type="entry name" value="Bacterial_PTS_sugar_comp"/>
</dbReference>
<dbReference type="GO" id="GO:0005737">
    <property type="term" value="C:cytoplasm"/>
    <property type="evidence" value="ECO:0007669"/>
    <property type="project" value="UniProtKB-SubCell"/>
</dbReference>
<evidence type="ECO:0000256" key="2">
    <source>
        <dbReference type="ARBA" id="ARBA00022448"/>
    </source>
</evidence>
<evidence type="ECO:0000256" key="5">
    <source>
        <dbReference type="ARBA" id="ARBA00022679"/>
    </source>
</evidence>
<reference evidence="10" key="1">
    <citation type="submission" date="2017-02" db="EMBL/GenBank/DDBJ databases">
        <authorList>
            <person name="Varghese N."/>
            <person name="Submissions S."/>
        </authorList>
    </citation>
    <scope>NUCLEOTIDE SEQUENCE [LARGE SCALE GENOMIC DNA]</scope>
    <source>
        <strain evidence="10">ATCC 25662</strain>
    </source>
</reference>
<dbReference type="PANTHER" id="PTHR33799">
    <property type="entry name" value="PTS PERMEASE-RELATED-RELATED"/>
    <property type="match status" value="1"/>
</dbReference>
<dbReference type="InterPro" id="IPR033887">
    <property type="entry name" value="PTS_IIA_man"/>
</dbReference>
<dbReference type="Pfam" id="PF03610">
    <property type="entry name" value="EIIA-man"/>
    <property type="match status" value="1"/>
</dbReference>
<keyword evidence="4" id="KW-0762">Sugar transport</keyword>
<evidence type="ECO:0000313" key="9">
    <source>
        <dbReference type="EMBL" id="SJZ66166.1"/>
    </source>
</evidence>
<proteinExistence type="predicted"/>
<dbReference type="PROSITE" id="PS51096">
    <property type="entry name" value="PTS_EIIA_TYPE_4"/>
    <property type="match status" value="1"/>
</dbReference>
<gene>
    <name evidence="9" type="ORF">SAMN02745191_1247</name>
</gene>
<accession>A0A1T4MH43</accession>
<dbReference type="AlphaFoldDB" id="A0A1T4MH43"/>
<dbReference type="GO" id="GO:0016301">
    <property type="term" value="F:kinase activity"/>
    <property type="evidence" value="ECO:0007669"/>
    <property type="project" value="UniProtKB-KW"/>
</dbReference>
<dbReference type="InterPro" id="IPR036662">
    <property type="entry name" value="PTS_EIIA_man-typ_sf"/>
</dbReference>
<keyword evidence="2" id="KW-0813">Transport</keyword>